<feature type="binding site" evidence="2">
    <location>
        <position position="166"/>
    </location>
    <ligand>
        <name>ATP</name>
        <dbReference type="ChEBI" id="CHEBI:30616"/>
    </ligand>
</feature>
<dbReference type="Pfam" id="PF05636">
    <property type="entry name" value="HIGH_NTase1"/>
    <property type="match status" value="1"/>
</dbReference>
<dbReference type="SUPFAM" id="SSF52374">
    <property type="entry name" value="Nucleotidylyl transferase"/>
    <property type="match status" value="1"/>
</dbReference>
<dbReference type="GO" id="GO:0006400">
    <property type="term" value="P:tRNA modification"/>
    <property type="evidence" value="ECO:0007669"/>
    <property type="project" value="UniProtKB-UniRule"/>
</dbReference>
<keyword evidence="2" id="KW-0820">tRNA-binding</keyword>
<dbReference type="InterPro" id="IPR014729">
    <property type="entry name" value="Rossmann-like_a/b/a_fold"/>
</dbReference>
<dbReference type="EC" id="6.3.4.-" evidence="2"/>
<dbReference type="PANTHER" id="PTHR37825">
    <property type="entry name" value="TRNA(MET) CYTIDINE ACETATE LIGASE"/>
    <property type="match status" value="1"/>
</dbReference>
<feature type="binding site" evidence="2">
    <location>
        <position position="106"/>
    </location>
    <ligand>
        <name>ATP</name>
        <dbReference type="ChEBI" id="CHEBI:30616"/>
    </ligand>
</feature>
<protein>
    <recommendedName>
        <fullName evidence="2">tRNA(Met) cytidine acetate ligase</fullName>
        <ecNumber evidence="2">6.3.4.-</ecNumber>
    </recommendedName>
</protein>
<dbReference type="InterPro" id="IPR008513">
    <property type="entry name" value="tRNA(Met)_cyd_acetate_ligase"/>
</dbReference>
<sequence>MIEKMKICGIICEYNPFHNGHAYLIEQAKRKSGCEALVCVMSGCFTQRGEPAFLDKYTRARHAVLAGADAVIELPAVFACAPAEIFAKGAVKILSSIPAFSCLAFGCESGDAEAFRTAAGQLANESKDMRASIREKLKKGVSLIRARSEAAAETGAELIPLLSSPNNILGVEYQKALLFFGSGAQVLPVLRTGGGHADAELAKNYSSATAIREGVRQGKLRAVKKNVPEFVFEDLKTAPDTSAYGTLAVYAALTRPAEELKGILDCTEGLENRIKALAKGNPDYDGLVAKITTKRYISSRIRRILASAVLGIDEALVRRSLKNKLYCNVLAVKKESAEALLPELARSDFPVLLRRSDERNISARALACYEKDLLAEDVYSFITRTPARGGRTVFV</sequence>
<name>A0A9D2IDT6_9FIRM</name>
<dbReference type="GO" id="GO:0005524">
    <property type="term" value="F:ATP binding"/>
    <property type="evidence" value="ECO:0007669"/>
    <property type="project" value="UniProtKB-KW"/>
</dbReference>
<keyword evidence="2" id="KW-0694">RNA-binding</keyword>
<comment type="function">
    <text evidence="2">Catalyzes the formation of N(4)-acetylcytidine (ac(4)C) at the wobble position of elongator tRNA(Met), using acetate and ATP as substrates. First activates an acetate ion to form acetyladenylate (Ac-AMP) and then transfers the acetyl group to tRNA to form ac(4)C34.</text>
</comment>
<dbReference type="GO" id="GO:0000049">
    <property type="term" value="F:tRNA binding"/>
    <property type="evidence" value="ECO:0007669"/>
    <property type="project" value="UniProtKB-KW"/>
</dbReference>
<feature type="binding site" evidence="2">
    <location>
        <begin position="11"/>
        <end position="24"/>
    </location>
    <ligand>
        <name>ATP</name>
        <dbReference type="ChEBI" id="CHEBI:30616"/>
    </ligand>
</feature>
<dbReference type="GO" id="GO:0016879">
    <property type="term" value="F:ligase activity, forming carbon-nitrogen bonds"/>
    <property type="evidence" value="ECO:0007669"/>
    <property type="project" value="UniProtKB-UniRule"/>
</dbReference>
<dbReference type="Gene3D" id="3.40.50.620">
    <property type="entry name" value="HUPs"/>
    <property type="match status" value="1"/>
</dbReference>
<evidence type="ECO:0000256" key="2">
    <source>
        <dbReference type="HAMAP-Rule" id="MF_01539"/>
    </source>
</evidence>
<dbReference type="PANTHER" id="PTHR37825:SF1">
    <property type="entry name" value="TRNA(MET) CYTIDINE ACETATE LIGASE"/>
    <property type="match status" value="1"/>
</dbReference>
<reference evidence="3" key="1">
    <citation type="journal article" date="2021" name="PeerJ">
        <title>Extensive microbial diversity within the chicken gut microbiome revealed by metagenomics and culture.</title>
        <authorList>
            <person name="Gilroy R."/>
            <person name="Ravi A."/>
            <person name="Getino M."/>
            <person name="Pursley I."/>
            <person name="Horton D.L."/>
            <person name="Alikhan N.F."/>
            <person name="Baker D."/>
            <person name="Gharbi K."/>
            <person name="Hall N."/>
            <person name="Watson M."/>
            <person name="Adriaenssens E.M."/>
            <person name="Foster-Nyarko E."/>
            <person name="Jarju S."/>
            <person name="Secka A."/>
            <person name="Antonio M."/>
            <person name="Oren A."/>
            <person name="Chaudhuri R.R."/>
            <person name="La Ragione R."/>
            <person name="Hildebrand F."/>
            <person name="Pallen M.J."/>
        </authorList>
    </citation>
    <scope>NUCLEOTIDE SEQUENCE</scope>
    <source>
        <strain evidence="3">CHK187-5294</strain>
    </source>
</reference>
<evidence type="ECO:0000313" key="3">
    <source>
        <dbReference type="EMBL" id="HIZ04170.1"/>
    </source>
</evidence>
<comment type="subcellular location">
    <subcellularLocation>
        <location evidence="2">Cytoplasm</location>
    </subcellularLocation>
</comment>
<gene>
    <name evidence="2" type="primary">tmcAL</name>
    <name evidence="3" type="ORF">H9727_07785</name>
</gene>
<keyword evidence="1 2" id="KW-0819">tRNA processing</keyword>
<keyword evidence="2" id="KW-0436">Ligase</keyword>
<evidence type="ECO:0000256" key="1">
    <source>
        <dbReference type="ARBA" id="ARBA00022694"/>
    </source>
</evidence>
<comment type="catalytic activity">
    <reaction evidence="2">
        <text>cytidine(34) in elongator tRNA(Met) + acetate + ATP = N(4)-acetylcytidine(34) in elongator tRNA(Met) + AMP + diphosphate</text>
        <dbReference type="Rhea" id="RHEA:58144"/>
        <dbReference type="Rhea" id="RHEA-COMP:10693"/>
        <dbReference type="Rhea" id="RHEA-COMP:10694"/>
        <dbReference type="ChEBI" id="CHEBI:30089"/>
        <dbReference type="ChEBI" id="CHEBI:30616"/>
        <dbReference type="ChEBI" id="CHEBI:33019"/>
        <dbReference type="ChEBI" id="CHEBI:74900"/>
        <dbReference type="ChEBI" id="CHEBI:82748"/>
        <dbReference type="ChEBI" id="CHEBI:456215"/>
    </reaction>
</comment>
<dbReference type="Proteomes" id="UP000824132">
    <property type="component" value="Unassembled WGS sequence"/>
</dbReference>
<organism evidence="3 4">
    <name type="scientific">Candidatus Borkfalkia avistercoris</name>
    <dbReference type="NCBI Taxonomy" id="2838504"/>
    <lineage>
        <taxon>Bacteria</taxon>
        <taxon>Bacillati</taxon>
        <taxon>Bacillota</taxon>
        <taxon>Clostridia</taxon>
        <taxon>Christensenellales</taxon>
        <taxon>Christensenellaceae</taxon>
        <taxon>Candidatus Borkfalkia</taxon>
    </lineage>
</organism>
<dbReference type="AlphaFoldDB" id="A0A9D2IDT6"/>
<keyword evidence="2" id="KW-0547">Nucleotide-binding</keyword>
<comment type="similarity">
    <text evidence="2">Belongs to the TmcAL family.</text>
</comment>
<evidence type="ECO:0000313" key="4">
    <source>
        <dbReference type="Proteomes" id="UP000824132"/>
    </source>
</evidence>
<comment type="caution">
    <text evidence="2">Lacks conserved residue(s) required for the propagation of feature annotation.</text>
</comment>
<accession>A0A9D2IDT6</accession>
<reference evidence="3" key="2">
    <citation type="submission" date="2021-04" db="EMBL/GenBank/DDBJ databases">
        <authorList>
            <person name="Gilroy R."/>
        </authorList>
    </citation>
    <scope>NUCLEOTIDE SEQUENCE</scope>
    <source>
        <strain evidence="3">CHK187-5294</strain>
    </source>
</reference>
<keyword evidence="2" id="KW-0963">Cytoplasm</keyword>
<feature type="binding site" evidence="2">
    <location>
        <position position="191"/>
    </location>
    <ligand>
        <name>ATP</name>
        <dbReference type="ChEBI" id="CHEBI:30616"/>
    </ligand>
</feature>
<keyword evidence="2" id="KW-0067">ATP-binding</keyword>
<dbReference type="EMBL" id="DXCL01000046">
    <property type="protein sequence ID" value="HIZ04170.1"/>
    <property type="molecule type" value="Genomic_DNA"/>
</dbReference>
<dbReference type="HAMAP" id="MF_01539">
    <property type="entry name" value="TmcAL"/>
    <property type="match status" value="1"/>
</dbReference>
<comment type="caution">
    <text evidence="3">The sequence shown here is derived from an EMBL/GenBank/DDBJ whole genome shotgun (WGS) entry which is preliminary data.</text>
</comment>
<dbReference type="GO" id="GO:0005737">
    <property type="term" value="C:cytoplasm"/>
    <property type="evidence" value="ECO:0007669"/>
    <property type="project" value="UniProtKB-SubCell"/>
</dbReference>
<proteinExistence type="inferred from homology"/>